<dbReference type="Gene3D" id="3.40.190.10">
    <property type="entry name" value="Periplasmic binding protein-like II"/>
    <property type="match status" value="2"/>
</dbReference>
<keyword evidence="3 5" id="KW-0732">Signal</keyword>
<evidence type="ECO:0000256" key="1">
    <source>
        <dbReference type="ARBA" id="ARBA00004196"/>
    </source>
</evidence>
<comment type="subcellular location">
    <subcellularLocation>
        <location evidence="1">Cell envelope</location>
    </subcellularLocation>
</comment>
<accession>Q0FSP4</accession>
<feature type="domain" description="Ionotropic glutamate receptor C-terminal" evidence="7">
    <location>
        <begin position="33"/>
        <end position="251"/>
    </location>
</feature>
<dbReference type="InterPro" id="IPR001638">
    <property type="entry name" value="Solute-binding_3/MltF_N"/>
</dbReference>
<dbReference type="PROSITE" id="PS01039">
    <property type="entry name" value="SBP_BACTERIAL_3"/>
    <property type="match status" value="1"/>
</dbReference>
<evidence type="ECO:0000259" key="6">
    <source>
        <dbReference type="SMART" id="SM00062"/>
    </source>
</evidence>
<dbReference type="Pfam" id="PF00497">
    <property type="entry name" value="SBP_bac_3"/>
    <property type="match status" value="1"/>
</dbReference>
<feature type="chain" id="PRO_5004171994" evidence="5">
    <location>
        <begin position="31"/>
        <end position="269"/>
    </location>
</feature>
<dbReference type="InterPro" id="IPR018313">
    <property type="entry name" value="SBP_3_CS"/>
</dbReference>
<gene>
    <name evidence="8" type="ORF">R2601_05783</name>
</gene>
<feature type="domain" description="Solute-binding protein family 3/N-terminal" evidence="6">
    <location>
        <begin position="33"/>
        <end position="252"/>
    </location>
</feature>
<evidence type="ECO:0000256" key="2">
    <source>
        <dbReference type="ARBA" id="ARBA00010333"/>
    </source>
</evidence>
<dbReference type="SMART" id="SM00079">
    <property type="entry name" value="PBPe"/>
    <property type="match status" value="1"/>
</dbReference>
<dbReference type="GO" id="GO:0030313">
    <property type="term" value="C:cell envelope"/>
    <property type="evidence" value="ECO:0007669"/>
    <property type="project" value="UniProtKB-SubCell"/>
</dbReference>
<organism evidence="8 9">
    <name type="scientific">Salipiger bermudensis (strain DSM 26914 / JCM 13377 / KCTC 12554 / HTCC2601)</name>
    <name type="common">Pelagibaca bermudensis</name>
    <dbReference type="NCBI Taxonomy" id="314265"/>
    <lineage>
        <taxon>Bacteria</taxon>
        <taxon>Pseudomonadati</taxon>
        <taxon>Pseudomonadota</taxon>
        <taxon>Alphaproteobacteria</taxon>
        <taxon>Rhodobacterales</taxon>
        <taxon>Roseobacteraceae</taxon>
        <taxon>Salipiger</taxon>
    </lineage>
</organism>
<protein>
    <submittedName>
        <fullName evidence="8">Uncharacterized protein</fullName>
    </submittedName>
</protein>
<evidence type="ECO:0000256" key="5">
    <source>
        <dbReference type="SAM" id="SignalP"/>
    </source>
</evidence>
<name>Q0FSP4_SALBH</name>
<dbReference type="PANTHER" id="PTHR35936:SF17">
    <property type="entry name" value="ARGININE-BINDING EXTRACELLULAR PROTEIN ARTP"/>
    <property type="match status" value="1"/>
</dbReference>
<dbReference type="InterPro" id="IPR001320">
    <property type="entry name" value="Iontro_rcpt_C"/>
</dbReference>
<dbReference type="SUPFAM" id="SSF53850">
    <property type="entry name" value="Periplasmic binding protein-like II"/>
    <property type="match status" value="1"/>
</dbReference>
<evidence type="ECO:0000256" key="4">
    <source>
        <dbReference type="RuleBase" id="RU003744"/>
    </source>
</evidence>
<proteinExistence type="inferred from homology"/>
<dbReference type="GO" id="GO:0016020">
    <property type="term" value="C:membrane"/>
    <property type="evidence" value="ECO:0007669"/>
    <property type="project" value="InterPro"/>
</dbReference>
<dbReference type="PANTHER" id="PTHR35936">
    <property type="entry name" value="MEMBRANE-BOUND LYTIC MUREIN TRANSGLYCOSYLASE F"/>
    <property type="match status" value="1"/>
</dbReference>
<evidence type="ECO:0000256" key="3">
    <source>
        <dbReference type="ARBA" id="ARBA00022729"/>
    </source>
</evidence>
<dbReference type="HOGENOM" id="CLU_019602_18_2_5"/>
<comment type="similarity">
    <text evidence="2 4">Belongs to the bacterial solute-binding protein 3 family.</text>
</comment>
<dbReference type="eggNOG" id="COG0834">
    <property type="taxonomic scope" value="Bacteria"/>
</dbReference>
<evidence type="ECO:0000313" key="8">
    <source>
        <dbReference type="EMBL" id="EAU47209.1"/>
    </source>
</evidence>
<reference evidence="8 9" key="1">
    <citation type="journal article" date="2010" name="J. Bacteriol.">
        <title>Genome sequences of Pelagibaca bermudensis HTCC2601T and Maritimibacter alkaliphilus HTCC2654T, the type strains of two marine Roseobacter genera.</title>
        <authorList>
            <person name="Thrash J.C."/>
            <person name="Cho J.C."/>
            <person name="Ferriera S."/>
            <person name="Johnson J."/>
            <person name="Vergin K.L."/>
            <person name="Giovannoni S.J."/>
        </authorList>
    </citation>
    <scope>NUCLEOTIDE SEQUENCE [LARGE SCALE GENOMIC DNA]</scope>
    <source>
        <strain evidence="9">DSM 26914 / JCM 13377 / KCTC 12554 / HTCC2601</strain>
    </source>
</reference>
<feature type="signal peptide" evidence="5">
    <location>
        <begin position="1"/>
        <end position="30"/>
    </location>
</feature>
<dbReference type="Proteomes" id="UP000006230">
    <property type="component" value="Unassembled WGS sequence"/>
</dbReference>
<sequence>MQDNREKKMLRKFIVPVWVVAAGAGAAAQAQDALEVGANIGNVPWEFQDESGEFVGFEVELANAVASQLGREVEIVNIPFNGLFSAVQSGRIDMAMSSITITDERLQSVSFAQPYYDSDQSLTVGAEGPASLDEMKDKVVGVDTGSTGDMWATEHAEDYGFADIRRYEGLQPAMLDLTAGRIDGYISDIPALQYYVKDKPALEVVQRIETGEKYSFMFAKDAELATEVNEILSGLKEDGTLAELHEKWFGAAPEAGTSTVTVLDMPSAQ</sequence>
<dbReference type="AlphaFoldDB" id="Q0FSP4"/>
<keyword evidence="9" id="KW-1185">Reference proteome</keyword>
<dbReference type="STRING" id="314265.R2601_05783"/>
<evidence type="ECO:0000259" key="7">
    <source>
        <dbReference type="SMART" id="SM00079"/>
    </source>
</evidence>
<dbReference type="EMBL" id="AATQ01000008">
    <property type="protein sequence ID" value="EAU47209.1"/>
    <property type="molecule type" value="Genomic_DNA"/>
</dbReference>
<evidence type="ECO:0000313" key="9">
    <source>
        <dbReference type="Proteomes" id="UP000006230"/>
    </source>
</evidence>
<dbReference type="SMART" id="SM00062">
    <property type="entry name" value="PBPb"/>
    <property type="match status" value="1"/>
</dbReference>
<dbReference type="GO" id="GO:0015276">
    <property type="term" value="F:ligand-gated monoatomic ion channel activity"/>
    <property type="evidence" value="ECO:0007669"/>
    <property type="project" value="InterPro"/>
</dbReference>
<comment type="caution">
    <text evidence="8">The sequence shown here is derived from an EMBL/GenBank/DDBJ whole genome shotgun (WGS) entry which is preliminary data.</text>
</comment>